<dbReference type="Gene3D" id="6.10.200.10">
    <property type="entry name" value="Regulatory phage protein Cox"/>
    <property type="match status" value="1"/>
</dbReference>
<reference evidence="2" key="2">
    <citation type="submission" date="2021-05" db="EMBL/GenBank/DDBJ databases">
        <title>Whole genome PacBio Sequel sequence of Salmonella enterica subsp. enterica.</title>
        <authorList>
            <person name="Hoffmann M."/>
            <person name="Balkey M."/>
            <person name="Luo Y."/>
        </authorList>
    </citation>
    <scope>NUCLEOTIDE SEQUENCE</scope>
    <source>
        <strain evidence="2">CFSAN044921</strain>
    </source>
</reference>
<evidence type="ECO:0000313" key="2">
    <source>
        <dbReference type="EMBL" id="QVZ68548.1"/>
    </source>
</evidence>
<name>A0A8E7RYE7_SALRU</name>
<feature type="compositionally biased region" description="Basic and acidic residues" evidence="1">
    <location>
        <begin position="1"/>
        <end position="18"/>
    </location>
</feature>
<organism evidence="2">
    <name type="scientific">Salmonella rubislaw</name>
    <dbReference type="NCBI Taxonomy" id="598"/>
    <lineage>
        <taxon>Bacteria</taxon>
        <taxon>Pseudomonadati</taxon>
        <taxon>Pseudomonadota</taxon>
        <taxon>Gammaproteobacteria</taxon>
        <taxon>Enterobacterales</taxon>
        <taxon>Enterobacteriaceae</taxon>
        <taxon>Salmonella</taxon>
    </lineage>
</organism>
<proteinExistence type="predicted"/>
<dbReference type="AlphaFoldDB" id="A0A8E7RYE7"/>
<evidence type="ECO:0000256" key="1">
    <source>
        <dbReference type="SAM" id="MobiDB-lite"/>
    </source>
</evidence>
<gene>
    <name evidence="2" type="ORF">A7S43_14815</name>
</gene>
<feature type="compositionally biased region" description="Basic residues" evidence="1">
    <location>
        <begin position="163"/>
        <end position="173"/>
    </location>
</feature>
<protein>
    <submittedName>
        <fullName evidence="2">Transcriptional regulator</fullName>
    </submittedName>
</protein>
<dbReference type="InterPro" id="IPR038147">
    <property type="entry name" value="Cox_sf"/>
</dbReference>
<accession>A0A8E7RYE7</accession>
<dbReference type="EMBL" id="CP075129">
    <property type="protein sequence ID" value="QVZ68548.1"/>
    <property type="molecule type" value="Genomic_DNA"/>
</dbReference>
<dbReference type="RefSeq" id="WP_070809170.1">
    <property type="nucleotide sequence ID" value="NZ_CP075129.1"/>
</dbReference>
<reference evidence="2" key="1">
    <citation type="submission" date="2016-09" db="EMBL/GenBank/DDBJ databases">
        <authorList>
            <person name="Bell R."/>
        </authorList>
    </citation>
    <scope>NUCLEOTIDE SEQUENCE</scope>
    <source>
        <strain evidence="2">CFSAN044921</strain>
    </source>
</reference>
<feature type="region of interest" description="Disordered" evidence="1">
    <location>
        <begin position="163"/>
        <end position="186"/>
    </location>
</feature>
<feature type="region of interest" description="Disordered" evidence="1">
    <location>
        <begin position="1"/>
        <end position="33"/>
    </location>
</feature>
<feature type="compositionally biased region" description="Basic and acidic residues" evidence="1">
    <location>
        <begin position="174"/>
        <end position="186"/>
    </location>
</feature>
<sequence>MQEFIADKELSDADHIPEKANVNEVTPAPEDELSVVPVDVTNDGKHEESKPKNTFKKGTTLRLDGPISGVCSLEKGAAYVGLTKIALRTAIQRNQMPGHKTRTNPEDEESDGTWWFNAKEWDKLADELPECEPPEWHNWKSYWTYDRRKRKFNPANKEECKVIKGRRVHTGRKSKLEQAKNNDTSK</sequence>